<dbReference type="InterPro" id="IPR032675">
    <property type="entry name" value="LRR_dom_sf"/>
</dbReference>
<dbReference type="Gene3D" id="3.80.10.10">
    <property type="entry name" value="Ribonuclease Inhibitor"/>
    <property type="match status" value="1"/>
</dbReference>
<feature type="compositionally biased region" description="Basic and acidic residues" evidence="1">
    <location>
        <begin position="22"/>
        <end position="53"/>
    </location>
</feature>
<evidence type="ECO:0000256" key="1">
    <source>
        <dbReference type="SAM" id="MobiDB-lite"/>
    </source>
</evidence>
<dbReference type="Proteomes" id="UP001446871">
    <property type="component" value="Unassembled WGS sequence"/>
</dbReference>
<feature type="region of interest" description="Disordered" evidence="1">
    <location>
        <begin position="1"/>
        <end position="57"/>
    </location>
</feature>
<gene>
    <name evidence="2" type="ORF">PG996_013686</name>
</gene>
<name>A0ABR1U679_9PEZI</name>
<organism evidence="2 3">
    <name type="scientific">Apiospora saccharicola</name>
    <dbReference type="NCBI Taxonomy" id="335842"/>
    <lineage>
        <taxon>Eukaryota</taxon>
        <taxon>Fungi</taxon>
        <taxon>Dikarya</taxon>
        <taxon>Ascomycota</taxon>
        <taxon>Pezizomycotina</taxon>
        <taxon>Sordariomycetes</taxon>
        <taxon>Xylariomycetidae</taxon>
        <taxon>Amphisphaeriales</taxon>
        <taxon>Apiosporaceae</taxon>
        <taxon>Apiospora</taxon>
    </lineage>
</organism>
<dbReference type="EMBL" id="JAQQWM010000008">
    <property type="protein sequence ID" value="KAK8054385.1"/>
    <property type="molecule type" value="Genomic_DNA"/>
</dbReference>
<reference evidence="2 3" key="1">
    <citation type="submission" date="2023-01" db="EMBL/GenBank/DDBJ databases">
        <title>Analysis of 21 Apiospora genomes using comparative genomics revels a genus with tremendous synthesis potential of carbohydrate active enzymes and secondary metabolites.</title>
        <authorList>
            <person name="Sorensen T."/>
        </authorList>
    </citation>
    <scope>NUCLEOTIDE SEQUENCE [LARGE SCALE GENOMIC DNA]</scope>
    <source>
        <strain evidence="2 3">CBS 83171</strain>
    </source>
</reference>
<comment type="caution">
    <text evidence="2">The sequence shown here is derived from an EMBL/GenBank/DDBJ whole genome shotgun (WGS) entry which is preliminary data.</text>
</comment>
<accession>A0ABR1U679</accession>
<evidence type="ECO:0000313" key="2">
    <source>
        <dbReference type="EMBL" id="KAK8054385.1"/>
    </source>
</evidence>
<evidence type="ECO:0000313" key="3">
    <source>
        <dbReference type="Proteomes" id="UP001446871"/>
    </source>
</evidence>
<protein>
    <submittedName>
        <fullName evidence="2">Uncharacterized protein</fullName>
    </submittedName>
</protein>
<keyword evidence="3" id="KW-1185">Reference proteome</keyword>
<proteinExistence type="predicted"/>
<sequence>MPGEILPKSPQSMKAKRPRSSSSHDGDSDDATRKKAKMAEPQHEDERREEEAIRIQPLPAFRFPDSEQVVWSCTSDWDEAEEGSLGWQAQLHVGIKGIVFGPGFDIKDTHLGALTKAPAAFRSDVISIASGRRHDGEVEHTSPEQPGSICQALGGPAILELVRAYPELQNLELVSASALGDEGFMGIIRACPKLRNLCITGIRSRPGGITESGGADCGGTPRPLAC</sequence>